<reference evidence="3" key="1">
    <citation type="submission" date="2021-11" db="EMBL/GenBank/DDBJ databases">
        <authorList>
            <consortium name="Genoscope - CEA"/>
            <person name="William W."/>
        </authorList>
    </citation>
    <scope>NUCLEOTIDE SEQUENCE</scope>
</reference>
<keyword evidence="2" id="KW-0732">Signal</keyword>
<organism evidence="3 4">
    <name type="scientific">Pelagomonas calceolata</name>
    <dbReference type="NCBI Taxonomy" id="35677"/>
    <lineage>
        <taxon>Eukaryota</taxon>
        <taxon>Sar</taxon>
        <taxon>Stramenopiles</taxon>
        <taxon>Ochrophyta</taxon>
        <taxon>Pelagophyceae</taxon>
        <taxon>Pelagomonadales</taxon>
        <taxon>Pelagomonadaceae</taxon>
        <taxon>Pelagomonas</taxon>
    </lineage>
</organism>
<dbReference type="OrthoDB" id="46972at2759"/>
<comment type="caution">
    <text evidence="3">The sequence shown here is derived from an EMBL/GenBank/DDBJ whole genome shotgun (WGS) entry which is preliminary data.</text>
</comment>
<evidence type="ECO:0000313" key="4">
    <source>
        <dbReference type="Proteomes" id="UP000789595"/>
    </source>
</evidence>
<keyword evidence="4" id="KW-1185">Reference proteome</keyword>
<evidence type="ECO:0000256" key="1">
    <source>
        <dbReference type="SAM" id="MobiDB-lite"/>
    </source>
</evidence>
<name>A0A8J2STN9_9STRA</name>
<dbReference type="EMBL" id="CAKKNE010000004">
    <property type="protein sequence ID" value="CAH0374207.1"/>
    <property type="molecule type" value="Genomic_DNA"/>
</dbReference>
<proteinExistence type="predicted"/>
<protein>
    <recommendedName>
        <fullName evidence="5">Plastid lipid-associated protein/fibrillin conserved domain-containing protein</fullName>
    </recommendedName>
</protein>
<evidence type="ECO:0000256" key="2">
    <source>
        <dbReference type="SAM" id="SignalP"/>
    </source>
</evidence>
<gene>
    <name evidence="3" type="ORF">PECAL_4P14780</name>
</gene>
<evidence type="ECO:0000313" key="3">
    <source>
        <dbReference type="EMBL" id="CAH0374207.1"/>
    </source>
</evidence>
<sequence length="279" mass="30734">MRCLRLVLLAPLATAWVVTRPTRRPTNLAAKKKSRKLERLQELKEVSGAELDATEQWAANLESRLDAAMDDGDRDEKASKVLELCKEENRDFDAIDAAVKDLAALPAYPDIGFRARGDWRLVWAKSDEGVGFIGTGLHRVPLANLEDQFLSLEADGSCALTEVIRVIGPFPNVKNLLTGTSTVGPSTLRLTYTKVIDGTGAELTSSQARSVKLRLAALSKSLLVVAAASIDADDWLVFEREDDFADALERLRVPPNTPEDEEEDSGGFKMPKMPWDKKE</sequence>
<feature type="chain" id="PRO_5035170821" description="Plastid lipid-associated protein/fibrillin conserved domain-containing protein" evidence="2">
    <location>
        <begin position="16"/>
        <end position="279"/>
    </location>
</feature>
<feature type="signal peptide" evidence="2">
    <location>
        <begin position="1"/>
        <end position="15"/>
    </location>
</feature>
<dbReference type="AlphaFoldDB" id="A0A8J2STN9"/>
<accession>A0A8J2STN9</accession>
<feature type="region of interest" description="Disordered" evidence="1">
    <location>
        <begin position="249"/>
        <end position="279"/>
    </location>
</feature>
<dbReference type="Proteomes" id="UP000789595">
    <property type="component" value="Unassembled WGS sequence"/>
</dbReference>
<evidence type="ECO:0008006" key="5">
    <source>
        <dbReference type="Google" id="ProtNLM"/>
    </source>
</evidence>